<keyword evidence="1" id="KW-0472">Membrane</keyword>
<organism evidence="2 3">
    <name type="scientific">Variovorax robiniae</name>
    <dbReference type="NCBI Taxonomy" id="1836199"/>
    <lineage>
        <taxon>Bacteria</taxon>
        <taxon>Pseudomonadati</taxon>
        <taxon>Pseudomonadota</taxon>
        <taxon>Betaproteobacteria</taxon>
        <taxon>Burkholderiales</taxon>
        <taxon>Comamonadaceae</taxon>
        <taxon>Variovorax</taxon>
    </lineage>
</organism>
<keyword evidence="1" id="KW-1133">Transmembrane helix</keyword>
<comment type="caution">
    <text evidence="2">The sequence shown here is derived from an EMBL/GenBank/DDBJ whole genome shotgun (WGS) entry which is preliminary data.</text>
</comment>
<proteinExistence type="predicted"/>
<sequence length="140" mass="15383">MGTGPGHPVEDADREILAEGFDLRVLRRARDAGFEVDPRYAVVDVEDGRRRLPAHGGVHLTWSARKKDQHERMLKALLLLLGPLTTTGLVFAFGWPIIPVVLGLSAITLMSSEEGIPERPRWRTTASLATVPLAKSPDAR</sequence>
<feature type="transmembrane region" description="Helical" evidence="1">
    <location>
        <begin position="76"/>
        <end position="98"/>
    </location>
</feature>
<evidence type="ECO:0000256" key="1">
    <source>
        <dbReference type="SAM" id="Phobius"/>
    </source>
</evidence>
<reference evidence="2 3" key="1">
    <citation type="submission" date="2024-03" db="EMBL/GenBank/DDBJ databases">
        <title>Novel species of the genus Variovorax.</title>
        <authorList>
            <person name="Liu Q."/>
            <person name="Xin Y.-H."/>
        </authorList>
    </citation>
    <scope>NUCLEOTIDE SEQUENCE [LARGE SCALE GENOMIC DNA]</scope>
    <source>
        <strain evidence="2 3">KACC 18901</strain>
    </source>
</reference>
<dbReference type="Proteomes" id="UP001367030">
    <property type="component" value="Unassembled WGS sequence"/>
</dbReference>
<evidence type="ECO:0000313" key="3">
    <source>
        <dbReference type="Proteomes" id="UP001367030"/>
    </source>
</evidence>
<dbReference type="RefSeq" id="WP_340339896.1">
    <property type="nucleotide sequence ID" value="NZ_JBBKZS010000041.1"/>
</dbReference>
<gene>
    <name evidence="2" type="ORF">WKW79_35305</name>
</gene>
<name>A0ABU8XJ08_9BURK</name>
<dbReference type="EMBL" id="JBBKZS010000041">
    <property type="protein sequence ID" value="MEJ8859862.1"/>
    <property type="molecule type" value="Genomic_DNA"/>
</dbReference>
<accession>A0ABU8XJ08</accession>
<protein>
    <submittedName>
        <fullName evidence="2">Uncharacterized protein</fullName>
    </submittedName>
</protein>
<keyword evidence="3" id="KW-1185">Reference proteome</keyword>
<evidence type="ECO:0000313" key="2">
    <source>
        <dbReference type="EMBL" id="MEJ8859862.1"/>
    </source>
</evidence>
<keyword evidence="1" id="KW-0812">Transmembrane</keyword>